<organism evidence="11 12">
    <name type="scientific">Exophiala dermatitidis</name>
    <name type="common">Black yeast-like fungus</name>
    <name type="synonym">Wangiella dermatitidis</name>
    <dbReference type="NCBI Taxonomy" id="5970"/>
    <lineage>
        <taxon>Eukaryota</taxon>
        <taxon>Fungi</taxon>
        <taxon>Dikarya</taxon>
        <taxon>Ascomycota</taxon>
        <taxon>Pezizomycotina</taxon>
        <taxon>Eurotiomycetes</taxon>
        <taxon>Chaetothyriomycetidae</taxon>
        <taxon>Chaetothyriales</taxon>
        <taxon>Herpotrichiellaceae</taxon>
        <taxon>Exophiala</taxon>
    </lineage>
</organism>
<name>A0AAN6ESE1_EXODE</name>
<dbReference type="PANTHER" id="PTHR48022:SF13">
    <property type="entry name" value="MAJOR FACILITATOR SUPERFAMILY (MFS) PROFILE DOMAIN-CONTAINING PROTEIN"/>
    <property type="match status" value="1"/>
</dbReference>
<feature type="transmembrane region" description="Helical" evidence="9">
    <location>
        <begin position="104"/>
        <end position="123"/>
    </location>
</feature>
<dbReference type="PROSITE" id="PS50850">
    <property type="entry name" value="MFS"/>
    <property type="match status" value="1"/>
</dbReference>
<dbReference type="InterPro" id="IPR020846">
    <property type="entry name" value="MFS_dom"/>
</dbReference>
<dbReference type="Gene3D" id="1.20.1250.20">
    <property type="entry name" value="MFS general substrate transporter like domains"/>
    <property type="match status" value="1"/>
</dbReference>
<proteinExistence type="inferred from homology"/>
<dbReference type="GO" id="GO:0016020">
    <property type="term" value="C:membrane"/>
    <property type="evidence" value="ECO:0007669"/>
    <property type="project" value="UniProtKB-SubCell"/>
</dbReference>
<feature type="transmembrane region" description="Helical" evidence="9">
    <location>
        <begin position="429"/>
        <end position="448"/>
    </location>
</feature>
<feature type="transmembrane region" description="Helical" evidence="9">
    <location>
        <begin position="228"/>
        <end position="249"/>
    </location>
</feature>
<evidence type="ECO:0000256" key="7">
    <source>
        <dbReference type="RuleBase" id="RU003346"/>
    </source>
</evidence>
<feature type="transmembrane region" description="Helical" evidence="9">
    <location>
        <begin position="316"/>
        <end position="341"/>
    </location>
</feature>
<dbReference type="NCBIfam" id="TIGR00879">
    <property type="entry name" value="SP"/>
    <property type="match status" value="1"/>
</dbReference>
<feature type="transmembrane region" description="Helical" evidence="9">
    <location>
        <begin position="469"/>
        <end position="487"/>
    </location>
</feature>
<feature type="region of interest" description="Disordered" evidence="8">
    <location>
        <begin position="1"/>
        <end position="22"/>
    </location>
</feature>
<feature type="transmembrane region" description="Helical" evidence="9">
    <location>
        <begin position="168"/>
        <end position="186"/>
    </location>
</feature>
<dbReference type="Pfam" id="PF00083">
    <property type="entry name" value="Sugar_tr"/>
    <property type="match status" value="1"/>
</dbReference>
<dbReference type="FunFam" id="1.20.1250.20:FF:000134">
    <property type="entry name" value="MFS sugar transporter protein"/>
    <property type="match status" value="1"/>
</dbReference>
<dbReference type="SUPFAM" id="SSF103473">
    <property type="entry name" value="MFS general substrate transporter"/>
    <property type="match status" value="1"/>
</dbReference>
<keyword evidence="6 9" id="KW-0472">Membrane</keyword>
<feature type="transmembrane region" description="Helical" evidence="9">
    <location>
        <begin position="135"/>
        <end position="156"/>
    </location>
</feature>
<evidence type="ECO:0000313" key="11">
    <source>
        <dbReference type="EMBL" id="KAJ8990304.1"/>
    </source>
</evidence>
<evidence type="ECO:0000256" key="1">
    <source>
        <dbReference type="ARBA" id="ARBA00004141"/>
    </source>
</evidence>
<feature type="transmembrane region" description="Helical" evidence="9">
    <location>
        <begin position="390"/>
        <end position="409"/>
    </location>
</feature>
<keyword evidence="4 9" id="KW-0812">Transmembrane</keyword>
<keyword evidence="5 9" id="KW-1133">Transmembrane helix</keyword>
<accession>A0AAN6ESE1</accession>
<dbReference type="InterPro" id="IPR036259">
    <property type="entry name" value="MFS_trans_sf"/>
</dbReference>
<keyword evidence="3 7" id="KW-0813">Transport</keyword>
<feature type="domain" description="Major facilitator superfamily (MFS) profile" evidence="10">
    <location>
        <begin position="65"/>
        <end position="521"/>
    </location>
</feature>
<feature type="transmembrane region" description="Helical" evidence="9">
    <location>
        <begin position="60"/>
        <end position="83"/>
    </location>
</feature>
<dbReference type="InterPro" id="IPR050360">
    <property type="entry name" value="MFS_Sugar_Transporters"/>
</dbReference>
<protein>
    <recommendedName>
        <fullName evidence="10">Major facilitator superfamily (MFS) profile domain-containing protein</fullName>
    </recommendedName>
</protein>
<dbReference type="EMBL" id="JAJGCB010000011">
    <property type="protein sequence ID" value="KAJ8990304.1"/>
    <property type="molecule type" value="Genomic_DNA"/>
</dbReference>
<dbReference type="Proteomes" id="UP001161757">
    <property type="component" value="Unassembled WGS sequence"/>
</dbReference>
<sequence>MSNSEKVVDPPQRGSPHRLEPVQSIDKTKDVVEVREVKGSEAYNEALLKEPVPLTHPRTLMLFGALMIGFFCQTMNGYDTMLFGGLLNNKEYFLAHFHGENKGIWAGLITSMYQIGGVCALPFVGPCIDQWGRRWGMFIGSLLIVVGTIVQGLTSANASEGQMMGGRFVLGFGVSIAAAAGPIWIVETAHPKHRGVITGLCNTTWLAGSILSSGATRGGLNVKGNASWLIPVWLQMVFPGLICIFCLALPESPRWLYTRGKRESAISTLTKWHGFGNRESAWVRLQVAEYEEFLELDGSDKRWWDYRGLFNKRSSLYRVGVACWFSAFTQWSGNSVLSYFMSAVLDTAGVNDSIGKANVSLGYSVFQFVFAVLGAHFVERIGRRKMMMAGFFGVSIVWICMTASAGTLASSLVSGSVDGGDAVFSNHAAGHAVLAFIFIYGAVYSFNLTPLQSLYPVECISFEIRAKGMAFQSFFVNAAGLINQFAWPIALKKIEWKTYIIFIVWTAIQGVLSYFFFPETRKRTLEELDQIFEAKNPVKYSIRKKTVAVTEDRTLVSVDKDAKV</sequence>
<feature type="transmembrane region" description="Helical" evidence="9">
    <location>
        <begin position="361"/>
        <end position="378"/>
    </location>
</feature>
<dbReference type="PROSITE" id="PS00216">
    <property type="entry name" value="SUGAR_TRANSPORT_1"/>
    <property type="match status" value="1"/>
</dbReference>
<comment type="similarity">
    <text evidence="2 7">Belongs to the major facilitator superfamily. Sugar transporter (TC 2.A.1.1) family.</text>
</comment>
<evidence type="ECO:0000256" key="9">
    <source>
        <dbReference type="SAM" id="Phobius"/>
    </source>
</evidence>
<dbReference type="GO" id="GO:0005351">
    <property type="term" value="F:carbohydrate:proton symporter activity"/>
    <property type="evidence" value="ECO:0007669"/>
    <property type="project" value="TreeGrafter"/>
</dbReference>
<evidence type="ECO:0000313" key="12">
    <source>
        <dbReference type="Proteomes" id="UP001161757"/>
    </source>
</evidence>
<evidence type="ECO:0000259" key="10">
    <source>
        <dbReference type="PROSITE" id="PS50850"/>
    </source>
</evidence>
<evidence type="ECO:0000256" key="6">
    <source>
        <dbReference type="ARBA" id="ARBA00023136"/>
    </source>
</evidence>
<evidence type="ECO:0000256" key="8">
    <source>
        <dbReference type="SAM" id="MobiDB-lite"/>
    </source>
</evidence>
<comment type="subcellular location">
    <subcellularLocation>
        <location evidence="1">Membrane</location>
        <topology evidence="1">Multi-pass membrane protein</topology>
    </subcellularLocation>
</comment>
<evidence type="ECO:0000256" key="2">
    <source>
        <dbReference type="ARBA" id="ARBA00010992"/>
    </source>
</evidence>
<dbReference type="InterPro" id="IPR005829">
    <property type="entry name" value="Sugar_transporter_CS"/>
</dbReference>
<feature type="transmembrane region" description="Helical" evidence="9">
    <location>
        <begin position="499"/>
        <end position="517"/>
    </location>
</feature>
<evidence type="ECO:0000256" key="3">
    <source>
        <dbReference type="ARBA" id="ARBA00022448"/>
    </source>
</evidence>
<comment type="caution">
    <text evidence="11">The sequence shown here is derived from an EMBL/GenBank/DDBJ whole genome shotgun (WGS) entry which is preliminary data.</text>
</comment>
<reference evidence="11" key="1">
    <citation type="submission" date="2023-01" db="EMBL/GenBank/DDBJ databases">
        <title>Exophiala dermititidis isolated from Cystic Fibrosis Patient.</title>
        <authorList>
            <person name="Kurbessoian T."/>
            <person name="Crocker A."/>
            <person name="Murante D."/>
            <person name="Hogan D.A."/>
            <person name="Stajich J.E."/>
        </authorList>
    </citation>
    <scope>NUCLEOTIDE SEQUENCE</scope>
    <source>
        <strain evidence="11">Ex8</strain>
    </source>
</reference>
<evidence type="ECO:0000256" key="4">
    <source>
        <dbReference type="ARBA" id="ARBA00022692"/>
    </source>
</evidence>
<dbReference type="InterPro" id="IPR003663">
    <property type="entry name" value="Sugar/inositol_transpt"/>
</dbReference>
<dbReference type="PANTHER" id="PTHR48022">
    <property type="entry name" value="PLASTIDIC GLUCOSE TRANSPORTER 4"/>
    <property type="match status" value="1"/>
</dbReference>
<dbReference type="InterPro" id="IPR005828">
    <property type="entry name" value="MFS_sugar_transport-like"/>
</dbReference>
<evidence type="ECO:0000256" key="5">
    <source>
        <dbReference type="ARBA" id="ARBA00022989"/>
    </source>
</evidence>
<dbReference type="AlphaFoldDB" id="A0AAN6ESE1"/>
<gene>
    <name evidence="11" type="ORF">HRR80_005790</name>
</gene>